<feature type="domain" description="Cation-transporting P-type ATPase N-terminal" evidence="10">
    <location>
        <begin position="94"/>
        <end position="167"/>
    </location>
</feature>
<dbReference type="GO" id="GO:0006883">
    <property type="term" value="P:intracellular sodium ion homeostasis"/>
    <property type="evidence" value="ECO:0007669"/>
    <property type="project" value="TreeGrafter"/>
</dbReference>
<dbReference type="InterPro" id="IPR004014">
    <property type="entry name" value="ATPase_P-typ_cation-transptr_N"/>
</dbReference>
<feature type="transmembrane region" description="Helical" evidence="9">
    <location>
        <begin position="1050"/>
        <end position="1069"/>
    </location>
</feature>
<dbReference type="InterPro" id="IPR006068">
    <property type="entry name" value="ATPase_P-typ_cation-transptr_C"/>
</dbReference>
<dbReference type="NCBIfam" id="TIGR01494">
    <property type="entry name" value="ATPase_P-type"/>
    <property type="match status" value="2"/>
</dbReference>
<keyword evidence="6" id="KW-1278">Translocase</keyword>
<dbReference type="InterPro" id="IPR023298">
    <property type="entry name" value="ATPase_P-typ_TM_dom_sf"/>
</dbReference>
<dbReference type="GO" id="GO:0030007">
    <property type="term" value="P:intracellular potassium ion homeostasis"/>
    <property type="evidence" value="ECO:0007669"/>
    <property type="project" value="TreeGrafter"/>
</dbReference>
<evidence type="ECO:0000256" key="9">
    <source>
        <dbReference type="SAM" id="Phobius"/>
    </source>
</evidence>
<dbReference type="SUPFAM" id="SSF81660">
    <property type="entry name" value="Metal cation-transporting ATPase, ATP-binding domain N"/>
    <property type="match status" value="1"/>
</dbReference>
<dbReference type="PANTHER" id="PTHR43294">
    <property type="entry name" value="SODIUM/POTASSIUM-TRANSPORTING ATPASE SUBUNIT ALPHA"/>
    <property type="match status" value="1"/>
</dbReference>
<feature type="transmembrane region" description="Helical" evidence="9">
    <location>
        <begin position="914"/>
        <end position="942"/>
    </location>
</feature>
<evidence type="ECO:0000256" key="7">
    <source>
        <dbReference type="ARBA" id="ARBA00022989"/>
    </source>
</evidence>
<dbReference type="GO" id="GO:1990573">
    <property type="term" value="P:potassium ion import across plasma membrane"/>
    <property type="evidence" value="ECO:0007669"/>
    <property type="project" value="TreeGrafter"/>
</dbReference>
<evidence type="ECO:0000256" key="1">
    <source>
        <dbReference type="ARBA" id="ARBA00004651"/>
    </source>
</evidence>
<dbReference type="PROSITE" id="PS00154">
    <property type="entry name" value="ATPASE_E1_E2"/>
    <property type="match status" value="1"/>
</dbReference>
<dbReference type="PRINTS" id="PR00119">
    <property type="entry name" value="CATATPASE"/>
</dbReference>
<dbReference type="SMART" id="SM00831">
    <property type="entry name" value="Cation_ATPase_N"/>
    <property type="match status" value="1"/>
</dbReference>
<evidence type="ECO:0000256" key="8">
    <source>
        <dbReference type="ARBA" id="ARBA00023136"/>
    </source>
</evidence>
<dbReference type="SFLD" id="SFLDS00003">
    <property type="entry name" value="Haloacid_Dehalogenase"/>
    <property type="match status" value="1"/>
</dbReference>
<dbReference type="InterPro" id="IPR018303">
    <property type="entry name" value="ATPase_P-typ_P_site"/>
</dbReference>
<dbReference type="InterPro" id="IPR023214">
    <property type="entry name" value="HAD_sf"/>
</dbReference>
<dbReference type="InterPro" id="IPR001757">
    <property type="entry name" value="P_typ_ATPase"/>
</dbReference>
<keyword evidence="12" id="KW-1185">Reference proteome</keyword>
<feature type="transmembrane region" description="Helical" evidence="9">
    <location>
        <begin position="340"/>
        <end position="363"/>
    </location>
</feature>
<dbReference type="Pfam" id="PF00122">
    <property type="entry name" value="E1-E2_ATPase"/>
    <property type="match status" value="1"/>
</dbReference>
<keyword evidence="3 9" id="KW-0812">Transmembrane</keyword>
<dbReference type="InterPro" id="IPR036412">
    <property type="entry name" value="HAD-like_sf"/>
</dbReference>
<dbReference type="InterPro" id="IPR023299">
    <property type="entry name" value="ATPase_P-typ_cyto_dom_N"/>
</dbReference>
<dbReference type="GO" id="GO:0036376">
    <property type="term" value="P:sodium ion export across plasma membrane"/>
    <property type="evidence" value="ECO:0007669"/>
    <property type="project" value="TreeGrafter"/>
</dbReference>
<gene>
    <name evidence="11" type="ORF">BRENAR_LOCUS4027</name>
</gene>
<feature type="transmembrane region" description="Helical" evidence="9">
    <location>
        <begin position="1017"/>
        <end position="1038"/>
    </location>
</feature>
<feature type="transmembrane region" description="Helical" evidence="9">
    <location>
        <begin position="178"/>
        <end position="197"/>
    </location>
</feature>
<dbReference type="SFLD" id="SFLDF00027">
    <property type="entry name" value="p-type_atpase"/>
    <property type="match status" value="1"/>
</dbReference>
<sequence length="1087" mass="119144">MSSEKLNNISLDLPADNRRIHYAEDVGEDRTPGVGLRRSMSAYSIRSSRSIEPELALPVTYRTVSIDLDEEAQSRAAKAKHKLDKNAAEIADLDYHLISMDEICKRFGVTLGEGITSAEATKRLSEYGKNVPSPPPRHIFRQILEYLFGGFGSILLIGAVLVFISWKPLGQPPSQANLGLAIVLVAVFVIQSVFNAWQDWSSSRVMKSIMNVLPEECHVLRDGSKVSVPAPEVVPGDTLFFKAGNKLPADIRFMEVSTDAKFDRSILTGESLPVSARIVPRESNYLEARCIGMQGTYCTSGSGTGIVVSTGDSTVFGRIARMTNAPANEQTPLQKEIQRFVFIIISLMLSMDIIIIGVWAGYIRKKHPTYMPVDTFIVDLVSIAVAFIPEGLPISLTATLTITAGIMKKNNILCKSLKTVETLGAVSVLLSDKTGTLTKNQMVVTDVAVGSSAMSSDDAADSKDKRTALTQLKIVGAVCNAGEFDPTTTGLPLAQQKIIADATDAAVLRFSASLGPIEESRGLWKKVFDLTFNSKNKFAIRVSSATSEESLQASLAASEVRNFSRGEDLYLAIKGAPDVLLPRCSSVVGEDGEVHPLTQERQTCIDEIKDKWSAQGKRVLLLARKTIYPGDIKSDPTDGEYERELVRFSGADLIVCGLVGIVDPTRPEVPEVIRILRGAGVRTMMVTGDFKLTAQAIAMDCGIITCHPSQVDSYENLPRLSGKATAAPMNGSSIVISGPEIIRLNESQWDALCNYEEVVFARTTPEQKLRIVKEFKARGNMVAMTGDGVNDAPSLKAADIGIAPGTGSDIAIEAADMVLLDSFSAIVEALRYGRLVYDNLKKIICYILPAGQFAEFWPVMTSVIFGLPQVLSSFLMIIICCLTDCGTAIALAYEKPEANLLLRPPRNVKKDRLVDWRLMLHSYLLPGIIETVCSFAMSYWWLDSHNFKFSVLWWSFGDYSGAPSDVQNNSVSLLNKASAIYFVNLVVMQWFNAMATRTRYLSVFTHPPFFNRATQNWRLLPAIVFALVMAFIFCYIPGLQPVASSSTVPVAHWFLPMAFGLALLSVDELRKAAVRRWPRGILSKTAW</sequence>
<feature type="transmembrane region" description="Helical" evidence="9">
    <location>
        <begin position="383"/>
        <end position="407"/>
    </location>
</feature>
<keyword evidence="2" id="KW-1003">Cell membrane</keyword>
<dbReference type="GO" id="GO:0005524">
    <property type="term" value="F:ATP binding"/>
    <property type="evidence" value="ECO:0007669"/>
    <property type="project" value="UniProtKB-KW"/>
</dbReference>
<dbReference type="Proteomes" id="UP000290900">
    <property type="component" value="Unassembled WGS sequence"/>
</dbReference>
<keyword evidence="8 9" id="KW-0472">Membrane</keyword>
<evidence type="ECO:0000256" key="2">
    <source>
        <dbReference type="ARBA" id="ARBA00022475"/>
    </source>
</evidence>
<dbReference type="SUPFAM" id="SSF81665">
    <property type="entry name" value="Calcium ATPase, transmembrane domain M"/>
    <property type="match status" value="1"/>
</dbReference>
<protein>
    <submittedName>
        <fullName evidence="11">DEKNAAC104422</fullName>
    </submittedName>
</protein>
<dbReference type="Gene3D" id="3.40.50.1000">
    <property type="entry name" value="HAD superfamily/HAD-like"/>
    <property type="match status" value="1"/>
</dbReference>
<dbReference type="PANTHER" id="PTHR43294:SF21">
    <property type="entry name" value="CATION TRANSPORTING ATPASE"/>
    <property type="match status" value="1"/>
</dbReference>
<dbReference type="Pfam" id="PF00689">
    <property type="entry name" value="Cation_ATPase_C"/>
    <property type="match status" value="1"/>
</dbReference>
<feature type="transmembrane region" description="Helical" evidence="9">
    <location>
        <begin position="843"/>
        <end position="867"/>
    </location>
</feature>
<feature type="transmembrane region" description="Helical" evidence="9">
    <location>
        <begin position="873"/>
        <end position="893"/>
    </location>
</feature>
<dbReference type="InterPro" id="IPR044492">
    <property type="entry name" value="P_typ_ATPase_HD_dom"/>
</dbReference>
<dbReference type="GO" id="GO:1902600">
    <property type="term" value="P:proton transmembrane transport"/>
    <property type="evidence" value="ECO:0007669"/>
    <property type="project" value="TreeGrafter"/>
</dbReference>
<comment type="subcellular location">
    <subcellularLocation>
        <location evidence="1">Cell membrane</location>
        <topology evidence="1">Multi-pass membrane protein</topology>
    </subcellularLocation>
</comment>
<keyword evidence="4" id="KW-0547">Nucleotide-binding</keyword>
<dbReference type="InParanoid" id="A0A448YQY7"/>
<evidence type="ECO:0000256" key="6">
    <source>
        <dbReference type="ARBA" id="ARBA00022967"/>
    </source>
</evidence>
<dbReference type="GO" id="GO:0005391">
    <property type="term" value="F:P-type sodium:potassium-exchanging transporter activity"/>
    <property type="evidence" value="ECO:0007669"/>
    <property type="project" value="TreeGrafter"/>
</dbReference>
<dbReference type="SUPFAM" id="SSF81653">
    <property type="entry name" value="Calcium ATPase, transduction domain A"/>
    <property type="match status" value="1"/>
</dbReference>
<dbReference type="Pfam" id="PF13246">
    <property type="entry name" value="Cation_ATPase"/>
    <property type="match status" value="1"/>
</dbReference>
<name>A0A448YQY7_BRENA</name>
<organism evidence="11 12">
    <name type="scientific">Brettanomyces naardenensis</name>
    <name type="common">Yeast</name>
    <dbReference type="NCBI Taxonomy" id="13370"/>
    <lineage>
        <taxon>Eukaryota</taxon>
        <taxon>Fungi</taxon>
        <taxon>Dikarya</taxon>
        <taxon>Ascomycota</taxon>
        <taxon>Saccharomycotina</taxon>
        <taxon>Pichiomycetes</taxon>
        <taxon>Pichiales</taxon>
        <taxon>Pichiaceae</taxon>
        <taxon>Brettanomyces</taxon>
    </lineage>
</organism>
<evidence type="ECO:0000256" key="3">
    <source>
        <dbReference type="ARBA" id="ARBA00022692"/>
    </source>
</evidence>
<dbReference type="InterPro" id="IPR059000">
    <property type="entry name" value="ATPase_P-type_domA"/>
</dbReference>
<evidence type="ECO:0000256" key="4">
    <source>
        <dbReference type="ARBA" id="ARBA00022741"/>
    </source>
</evidence>
<feature type="transmembrane region" description="Helical" evidence="9">
    <location>
        <begin position="978"/>
        <end position="996"/>
    </location>
</feature>
<dbReference type="Gene3D" id="2.70.150.10">
    <property type="entry name" value="Calcium-transporting ATPase, cytoplasmic transduction domain A"/>
    <property type="match status" value="1"/>
</dbReference>
<feature type="transmembrane region" description="Helical" evidence="9">
    <location>
        <begin position="146"/>
        <end position="166"/>
    </location>
</feature>
<reference evidence="11 12" key="1">
    <citation type="submission" date="2018-12" db="EMBL/GenBank/DDBJ databases">
        <authorList>
            <person name="Tiukova I."/>
            <person name="Dainat J."/>
        </authorList>
    </citation>
    <scope>NUCLEOTIDE SEQUENCE [LARGE SCALE GENOMIC DNA]</scope>
</reference>
<evidence type="ECO:0000313" key="12">
    <source>
        <dbReference type="Proteomes" id="UP000290900"/>
    </source>
</evidence>
<dbReference type="GO" id="GO:0005886">
    <property type="term" value="C:plasma membrane"/>
    <property type="evidence" value="ECO:0007669"/>
    <property type="project" value="UniProtKB-SubCell"/>
</dbReference>
<evidence type="ECO:0000259" key="10">
    <source>
        <dbReference type="SMART" id="SM00831"/>
    </source>
</evidence>
<evidence type="ECO:0000256" key="5">
    <source>
        <dbReference type="ARBA" id="ARBA00022840"/>
    </source>
</evidence>
<dbReference type="AlphaFoldDB" id="A0A448YQY7"/>
<keyword evidence="5" id="KW-0067">ATP-binding</keyword>
<dbReference type="Pfam" id="PF00690">
    <property type="entry name" value="Cation_ATPase_N"/>
    <property type="match status" value="1"/>
</dbReference>
<dbReference type="SFLD" id="SFLDG00002">
    <property type="entry name" value="C1.7:_P-type_atpase_like"/>
    <property type="match status" value="1"/>
</dbReference>
<proteinExistence type="predicted"/>
<dbReference type="OrthoDB" id="158672at2759"/>
<accession>A0A448YQY7</accession>
<dbReference type="InterPro" id="IPR008250">
    <property type="entry name" value="ATPase_P-typ_transduc_dom_A_sf"/>
</dbReference>
<evidence type="ECO:0000313" key="11">
    <source>
        <dbReference type="EMBL" id="VEU23296.1"/>
    </source>
</evidence>
<dbReference type="Gene3D" id="3.40.1110.10">
    <property type="entry name" value="Calcium-transporting ATPase, cytoplasmic domain N"/>
    <property type="match status" value="1"/>
</dbReference>
<dbReference type="EMBL" id="CAACVR010000042">
    <property type="protein sequence ID" value="VEU23296.1"/>
    <property type="molecule type" value="Genomic_DNA"/>
</dbReference>
<dbReference type="PRINTS" id="PR00121">
    <property type="entry name" value="NAKATPASE"/>
</dbReference>
<dbReference type="GO" id="GO:0016887">
    <property type="term" value="F:ATP hydrolysis activity"/>
    <property type="evidence" value="ECO:0007669"/>
    <property type="project" value="InterPro"/>
</dbReference>
<keyword evidence="7 9" id="KW-1133">Transmembrane helix</keyword>
<dbReference type="SUPFAM" id="SSF56784">
    <property type="entry name" value="HAD-like"/>
    <property type="match status" value="1"/>
</dbReference>
<dbReference type="STRING" id="13370.A0A448YQY7"/>
<dbReference type="Gene3D" id="1.20.1110.10">
    <property type="entry name" value="Calcium-transporting ATPase, transmembrane domain"/>
    <property type="match status" value="1"/>
</dbReference>
<dbReference type="InterPro" id="IPR050510">
    <property type="entry name" value="Cation_transp_ATPase_P-type"/>
</dbReference>